<keyword evidence="1" id="KW-0732">Signal</keyword>
<keyword evidence="3" id="KW-1185">Reference proteome</keyword>
<gene>
    <name evidence="2" type="ORF">FGM01_08730</name>
</gene>
<evidence type="ECO:0000313" key="3">
    <source>
        <dbReference type="Proteomes" id="UP000315131"/>
    </source>
</evidence>
<protein>
    <recommendedName>
        <fullName evidence="4">Porin</fullName>
    </recommendedName>
</protein>
<evidence type="ECO:0000313" key="2">
    <source>
        <dbReference type="EMBL" id="TRO65475.1"/>
    </source>
</evidence>
<dbReference type="EMBL" id="VHSF01000002">
    <property type="protein sequence ID" value="TRO65475.1"/>
    <property type="molecule type" value="Genomic_DNA"/>
</dbReference>
<name>A0A550I3D2_9FLAO</name>
<dbReference type="OrthoDB" id="1397771at2"/>
<accession>A0A550I3D2</accession>
<sequence>MLSDGSSNQKYLCKFLFILILINPCFDAFAQEEPEVTIGGALRFNYNLSSWKESQKDRGGDFGYDLFRINVDGAYQGIFIKAEYRFYSEAFGGDFLKQGTVGYNLNEKNKFEVGLAKVPFGIERYNSNNFFLNLPYYVGLEDDYDMGVTYTYTGDRFEYHLGFFKNSEELRFGNTTENSSNRYGYDIVGRNKEINQFNGKIIYKPESLKDHRIGVSAKYGSIYNLDTEENGDRNAFAIHYEYLTEDWIVKAQALSARFNPVNAAGQSRDIISMGAYGVPYEVASDFEIYNIGISRILDIDTKLFKHIEIYNDFGYMHKQKGEFTDSYMNVLGLLFSSGPIFCFVDYAAGYNHSWLGGNFEDDFGIGDPDAKWEARFNINIGYYF</sequence>
<feature type="signal peptide" evidence="1">
    <location>
        <begin position="1"/>
        <end position="30"/>
    </location>
</feature>
<organism evidence="2 3">
    <name type="scientific">Christiangramia sabulilitoris</name>
    <dbReference type="NCBI Taxonomy" id="2583991"/>
    <lineage>
        <taxon>Bacteria</taxon>
        <taxon>Pseudomonadati</taxon>
        <taxon>Bacteroidota</taxon>
        <taxon>Flavobacteriia</taxon>
        <taxon>Flavobacteriales</taxon>
        <taxon>Flavobacteriaceae</taxon>
        <taxon>Christiangramia</taxon>
    </lineage>
</organism>
<dbReference type="AlphaFoldDB" id="A0A550I3D2"/>
<dbReference type="Gene3D" id="2.40.160.10">
    <property type="entry name" value="Porin"/>
    <property type="match status" value="1"/>
</dbReference>
<dbReference type="RefSeq" id="WP_143410791.1">
    <property type="nucleotide sequence ID" value="NZ_VHSF01000002.1"/>
</dbReference>
<reference evidence="2 3" key="1">
    <citation type="submission" date="2019-06" db="EMBL/GenBank/DDBJ databases">
        <title>Gramella sabulilitoris sp. nov., isolated from a marine sand.</title>
        <authorList>
            <person name="Yoon J.-H."/>
        </authorList>
    </citation>
    <scope>NUCLEOTIDE SEQUENCE [LARGE SCALE GENOMIC DNA]</scope>
    <source>
        <strain evidence="2 3">HSMS-1</strain>
    </source>
</reference>
<dbReference type="InterPro" id="IPR023614">
    <property type="entry name" value="Porin_dom_sf"/>
</dbReference>
<dbReference type="Pfam" id="PF07396">
    <property type="entry name" value="Porin_O_P"/>
    <property type="match status" value="1"/>
</dbReference>
<dbReference type="Proteomes" id="UP000315131">
    <property type="component" value="Unassembled WGS sequence"/>
</dbReference>
<dbReference type="InterPro" id="IPR010870">
    <property type="entry name" value="Porin_O/P"/>
</dbReference>
<feature type="chain" id="PRO_5021827930" description="Porin" evidence="1">
    <location>
        <begin position="31"/>
        <end position="384"/>
    </location>
</feature>
<proteinExistence type="predicted"/>
<dbReference type="SUPFAM" id="SSF56935">
    <property type="entry name" value="Porins"/>
    <property type="match status" value="1"/>
</dbReference>
<evidence type="ECO:0008006" key="4">
    <source>
        <dbReference type="Google" id="ProtNLM"/>
    </source>
</evidence>
<comment type="caution">
    <text evidence="2">The sequence shown here is derived from an EMBL/GenBank/DDBJ whole genome shotgun (WGS) entry which is preliminary data.</text>
</comment>
<evidence type="ECO:0000256" key="1">
    <source>
        <dbReference type="SAM" id="SignalP"/>
    </source>
</evidence>